<evidence type="ECO:0000313" key="1">
    <source>
        <dbReference type="EMBL" id="GAA1907395.1"/>
    </source>
</evidence>
<proteinExistence type="predicted"/>
<evidence type="ECO:0000313" key="2">
    <source>
        <dbReference type="Proteomes" id="UP001501303"/>
    </source>
</evidence>
<dbReference type="Pfam" id="PF19720">
    <property type="entry name" value="DUF6214"/>
    <property type="match status" value="1"/>
</dbReference>
<gene>
    <name evidence="1" type="ORF">GCM10009716_16690</name>
</gene>
<protein>
    <submittedName>
        <fullName evidence="1">DUF6214 family protein</fullName>
    </submittedName>
</protein>
<dbReference type="EMBL" id="BAAAMJ010000012">
    <property type="protein sequence ID" value="GAA1907395.1"/>
    <property type="molecule type" value="Genomic_DNA"/>
</dbReference>
<organism evidence="1 2">
    <name type="scientific">Streptomyces sodiiphilus</name>
    <dbReference type="NCBI Taxonomy" id="226217"/>
    <lineage>
        <taxon>Bacteria</taxon>
        <taxon>Bacillati</taxon>
        <taxon>Actinomycetota</taxon>
        <taxon>Actinomycetes</taxon>
        <taxon>Kitasatosporales</taxon>
        <taxon>Streptomycetaceae</taxon>
        <taxon>Streptomyces</taxon>
    </lineage>
</organism>
<dbReference type="InterPro" id="IPR046186">
    <property type="entry name" value="DUF6214"/>
</dbReference>
<name>A0ABN2P244_9ACTN</name>
<reference evidence="1 2" key="1">
    <citation type="journal article" date="2019" name="Int. J. Syst. Evol. Microbiol.">
        <title>The Global Catalogue of Microorganisms (GCM) 10K type strain sequencing project: providing services to taxonomists for standard genome sequencing and annotation.</title>
        <authorList>
            <consortium name="The Broad Institute Genomics Platform"/>
            <consortium name="The Broad Institute Genome Sequencing Center for Infectious Disease"/>
            <person name="Wu L."/>
            <person name="Ma J."/>
        </authorList>
    </citation>
    <scope>NUCLEOTIDE SEQUENCE [LARGE SCALE GENOMIC DNA]</scope>
    <source>
        <strain evidence="1 2">JCM 13581</strain>
    </source>
</reference>
<keyword evidence="2" id="KW-1185">Reference proteome</keyword>
<accession>A0ABN2P244</accession>
<dbReference type="Proteomes" id="UP001501303">
    <property type="component" value="Unassembled WGS sequence"/>
</dbReference>
<comment type="caution">
    <text evidence="1">The sequence shown here is derived from an EMBL/GenBank/DDBJ whole genome shotgun (WGS) entry which is preliminary data.</text>
</comment>
<sequence length="175" mass="19221">MWPVWEVQGHGSGAAGEGAGTGELPPWFSVRLSFADGARIDVVAAVSGDRISIEDLHADPPLPLEGFSTLAEWIEEPLQDACRLVLDQRRGAGRPLPAFGTGYRKTRARHRARRNWPRSRPGRRTAAAAYLAAQEEGSDPVLAVMCATGRSRRRSLKLIASARDEGYLPPRRTRR</sequence>